<evidence type="ECO:0000256" key="4">
    <source>
        <dbReference type="ARBA" id="ARBA00023088"/>
    </source>
</evidence>
<dbReference type="OrthoDB" id="4200847at2"/>
<evidence type="ECO:0000256" key="2">
    <source>
        <dbReference type="ARBA" id="ARBA00022525"/>
    </source>
</evidence>
<keyword evidence="5" id="KW-1133">Transmembrane helix</keyword>
<keyword evidence="5" id="KW-0472">Membrane</keyword>
<keyword evidence="8" id="KW-1185">Reference proteome</keyword>
<keyword evidence="4" id="KW-0572">Peptidoglycan-anchor</keyword>
<comment type="caution">
    <text evidence="7">The sequence shown here is derived from an EMBL/GenBank/DDBJ whole genome shotgun (WGS) entry which is preliminary data.</text>
</comment>
<accession>A0A1E7N6P9</accession>
<feature type="transmembrane region" description="Helical" evidence="5">
    <location>
        <begin position="45"/>
        <end position="64"/>
    </location>
</feature>
<dbReference type="AlphaFoldDB" id="A0A1E7N6P9"/>
<gene>
    <name evidence="7" type="ORF">HS99_0029890</name>
</gene>
<evidence type="ECO:0000256" key="1">
    <source>
        <dbReference type="ARBA" id="ARBA00022512"/>
    </source>
</evidence>
<evidence type="ECO:0000256" key="3">
    <source>
        <dbReference type="ARBA" id="ARBA00022729"/>
    </source>
</evidence>
<dbReference type="Proteomes" id="UP000037395">
    <property type="component" value="Unassembled WGS sequence"/>
</dbReference>
<evidence type="ECO:0000313" key="7">
    <source>
        <dbReference type="EMBL" id="OEV36372.1"/>
    </source>
</evidence>
<protein>
    <recommendedName>
        <fullName evidence="6">Gram-positive cocci surface proteins LPxTG domain-containing protein</fullName>
    </recommendedName>
</protein>
<dbReference type="InterPro" id="IPR019931">
    <property type="entry name" value="LPXTG_anchor"/>
</dbReference>
<proteinExistence type="predicted"/>
<keyword evidence="3" id="KW-0732">Signal</keyword>
<feature type="domain" description="Gram-positive cocci surface proteins LPxTG" evidence="6">
    <location>
        <begin position="36"/>
        <end position="72"/>
    </location>
</feature>
<keyword evidence="2" id="KW-0964">Secreted</keyword>
<dbReference type="EMBL" id="JPRF03000027">
    <property type="protein sequence ID" value="OEV36372.1"/>
    <property type="molecule type" value="Genomic_DNA"/>
</dbReference>
<organism evidence="7 8">
    <name type="scientific">Kitasatospora aureofaciens</name>
    <name type="common">Streptomyces aureofaciens</name>
    <dbReference type="NCBI Taxonomy" id="1894"/>
    <lineage>
        <taxon>Bacteria</taxon>
        <taxon>Bacillati</taxon>
        <taxon>Actinomycetota</taxon>
        <taxon>Actinomycetes</taxon>
        <taxon>Kitasatosporales</taxon>
        <taxon>Streptomycetaceae</taxon>
        <taxon>Kitasatospora</taxon>
    </lineage>
</organism>
<dbReference type="NCBIfam" id="TIGR01167">
    <property type="entry name" value="LPXTG_anchor"/>
    <property type="match status" value="1"/>
</dbReference>
<reference evidence="7" key="1">
    <citation type="submission" date="2016-08" db="EMBL/GenBank/DDBJ databases">
        <title>Sequencing, Assembly and Comparative Genomics of S. aureofaciens ATCC 10762.</title>
        <authorList>
            <person name="Gradnigo J.S."/>
            <person name="Johnson N."/>
            <person name="Somerville G.A."/>
        </authorList>
    </citation>
    <scope>NUCLEOTIDE SEQUENCE [LARGE SCALE GENOMIC DNA]</scope>
    <source>
        <strain evidence="7">ATCC 10762</strain>
    </source>
</reference>
<name>A0A1E7N6P9_KITAU</name>
<evidence type="ECO:0000259" key="6">
    <source>
        <dbReference type="PROSITE" id="PS50847"/>
    </source>
</evidence>
<evidence type="ECO:0000256" key="5">
    <source>
        <dbReference type="SAM" id="Phobius"/>
    </source>
</evidence>
<keyword evidence="1" id="KW-0134">Cell wall</keyword>
<sequence>MHPGAGTKVTPDQPLVVPAKVSVPTPIPGASDGKKLASTGSDGTLLYAGAGTALLIAGAGAVVYTRRRRTSS</sequence>
<evidence type="ECO:0000313" key="8">
    <source>
        <dbReference type="Proteomes" id="UP000037395"/>
    </source>
</evidence>
<dbReference type="PROSITE" id="PS50847">
    <property type="entry name" value="GRAM_POS_ANCHORING"/>
    <property type="match status" value="1"/>
</dbReference>
<keyword evidence="5" id="KW-0812">Transmembrane</keyword>